<gene>
    <name evidence="1" type="ORF">QAD02_018446</name>
</gene>
<organism evidence="1 2">
    <name type="scientific">Eretmocerus hayati</name>
    <dbReference type="NCBI Taxonomy" id="131215"/>
    <lineage>
        <taxon>Eukaryota</taxon>
        <taxon>Metazoa</taxon>
        <taxon>Ecdysozoa</taxon>
        <taxon>Arthropoda</taxon>
        <taxon>Hexapoda</taxon>
        <taxon>Insecta</taxon>
        <taxon>Pterygota</taxon>
        <taxon>Neoptera</taxon>
        <taxon>Endopterygota</taxon>
        <taxon>Hymenoptera</taxon>
        <taxon>Apocrita</taxon>
        <taxon>Proctotrupomorpha</taxon>
        <taxon>Chalcidoidea</taxon>
        <taxon>Aphelinidae</taxon>
        <taxon>Aphelininae</taxon>
        <taxon>Eretmocerus</taxon>
    </lineage>
</organism>
<sequence length="174" mass="20029">MTSNKSDPVYLIVDIFGDVEEDSGNENILTSTIISEKCVLKKIDTDTAYIFYAPNSSGEMIDIGYVLLDNDEPIPKSWIMYRAHIIMRCGKNHLPKTYKYYSDYKYTIFLGDMGTAKYFIVDRDILDQYMKDNPIINFVDNVIIVYDEDVQTIKGIEENTDTVPNADDCTAYQY</sequence>
<evidence type="ECO:0000313" key="1">
    <source>
        <dbReference type="EMBL" id="KAJ8682654.1"/>
    </source>
</evidence>
<keyword evidence="2" id="KW-1185">Reference proteome</keyword>
<protein>
    <submittedName>
        <fullName evidence="1">Uncharacterized protein</fullName>
    </submittedName>
</protein>
<accession>A0ACC2PJ73</accession>
<evidence type="ECO:0000313" key="2">
    <source>
        <dbReference type="Proteomes" id="UP001239111"/>
    </source>
</evidence>
<dbReference type="EMBL" id="CM056741">
    <property type="protein sequence ID" value="KAJ8682654.1"/>
    <property type="molecule type" value="Genomic_DNA"/>
</dbReference>
<reference evidence="1" key="1">
    <citation type="submission" date="2023-04" db="EMBL/GenBank/DDBJ databases">
        <title>A chromosome-level genome assembly of the parasitoid wasp Eretmocerus hayati.</title>
        <authorList>
            <person name="Zhong Y."/>
            <person name="Liu S."/>
            <person name="Liu Y."/>
        </authorList>
    </citation>
    <scope>NUCLEOTIDE SEQUENCE</scope>
    <source>
        <strain evidence="1">ZJU_SS_LIU_2023</strain>
    </source>
</reference>
<name>A0ACC2PJ73_9HYME</name>
<proteinExistence type="predicted"/>
<comment type="caution">
    <text evidence="1">The sequence shown here is derived from an EMBL/GenBank/DDBJ whole genome shotgun (WGS) entry which is preliminary data.</text>
</comment>
<dbReference type="Proteomes" id="UP001239111">
    <property type="component" value="Chromosome 1"/>
</dbReference>